<feature type="domain" description="Lipid II isoglutaminyl synthase (glutamine-hydrolyzing) subunit MurT C-terminal" evidence="4">
    <location>
        <begin position="345"/>
        <end position="453"/>
    </location>
</feature>
<evidence type="ECO:0000256" key="2">
    <source>
        <dbReference type="HAMAP-Rule" id="MF_02214"/>
    </source>
</evidence>
<keyword evidence="2" id="KW-0862">Zinc</keyword>
<keyword evidence="2 5" id="KW-0436">Ligase</keyword>
<keyword evidence="2" id="KW-0067">ATP-binding</keyword>
<dbReference type="RefSeq" id="WP_367779710.1">
    <property type="nucleotide sequence ID" value="NZ_JBFMIA010000008.1"/>
</dbReference>
<evidence type="ECO:0000313" key="6">
    <source>
        <dbReference type="Proteomes" id="UP001556040"/>
    </source>
</evidence>
<comment type="similarity">
    <text evidence="2">Belongs to the MurCDEF family. MurT subfamily.</text>
</comment>
<dbReference type="InterPro" id="IPR013221">
    <property type="entry name" value="Mur_ligase_cen"/>
</dbReference>
<protein>
    <recommendedName>
        <fullName evidence="2">Lipid II isoglutaminyl synthase (glutamine-hydrolyzing) subunit MurT</fullName>
        <ecNumber evidence="2">6.3.5.13</ecNumber>
    </recommendedName>
</protein>
<feature type="binding site" evidence="2">
    <location>
        <position position="235"/>
    </location>
    <ligand>
        <name>Zn(2+)</name>
        <dbReference type="ChEBI" id="CHEBI:29105"/>
    </ligand>
</feature>
<dbReference type="PANTHER" id="PTHR23135:SF7">
    <property type="entry name" value="LIPID II ISOGLUTAMINYL SYNTHASE (GLUTAMINE-HYDROLYZING) SUBUNIT MURT"/>
    <property type="match status" value="1"/>
</dbReference>
<keyword evidence="2" id="KW-0133">Cell shape</keyword>
<keyword evidence="2" id="KW-0961">Cell wall biogenesis/degradation</keyword>
<evidence type="ECO:0000313" key="5">
    <source>
        <dbReference type="EMBL" id="MEW9502222.1"/>
    </source>
</evidence>
<comment type="catalytic activity">
    <reaction evidence="2">
        <text>beta-D-GlcNAc-(1-&gt;4)-Mur2Ac(oyl-L-Ala-gamma-D-Glu-L-Lys-D-Ala-D-Ala)-di-trans,octa-cis-undecaprenyl diphosphate + L-glutamine + ATP + H2O = beta-D-GlcNAc-(1-&gt;4)-Mur2Ac(oyl-L-Ala-D-isoglutaminyl-L-Lys-D-Ala-D-Ala)-di-trans,octa-cis-undecaprenyl diphosphate + L-glutamate + ADP + phosphate + H(+)</text>
        <dbReference type="Rhea" id="RHEA:57928"/>
        <dbReference type="ChEBI" id="CHEBI:15377"/>
        <dbReference type="ChEBI" id="CHEBI:15378"/>
        <dbReference type="ChEBI" id="CHEBI:29985"/>
        <dbReference type="ChEBI" id="CHEBI:30616"/>
        <dbReference type="ChEBI" id="CHEBI:43474"/>
        <dbReference type="ChEBI" id="CHEBI:58359"/>
        <dbReference type="ChEBI" id="CHEBI:60033"/>
        <dbReference type="ChEBI" id="CHEBI:62233"/>
        <dbReference type="ChEBI" id="CHEBI:456216"/>
        <dbReference type="EC" id="6.3.5.13"/>
    </reaction>
</comment>
<dbReference type="HAMAP" id="MF_02214">
    <property type="entry name" value="Lipid_II_synth_MurT"/>
    <property type="match status" value="1"/>
</dbReference>
<accession>A0ABV3Q4E4</accession>
<dbReference type="Pfam" id="PF08245">
    <property type="entry name" value="Mur_ligase_M"/>
    <property type="match status" value="1"/>
</dbReference>
<name>A0ABV3Q4E4_9BACL</name>
<comment type="catalytic activity">
    <reaction evidence="2">
        <text>beta-D-GlcNAc-(1-&gt;4)-Mur2Ac(oyl-L-Ala-gamma-D-Glu-L-Lys-D-Ala-D-Ala)-di-trans,octa-cis-undecaprenyl diphosphate + ATP = beta-D-GlcNAc-(1-&gt;4)-Mur2Ac(oyl-L-Ala-gamma-D-O-P-Glu-L-Lys-D-Ala-D-Ala)-di-trans,octa-cis-undecaprenyl diphosphate + ADP</text>
        <dbReference type="Rhea" id="RHEA:59488"/>
        <dbReference type="ChEBI" id="CHEBI:30616"/>
        <dbReference type="ChEBI" id="CHEBI:60033"/>
        <dbReference type="ChEBI" id="CHEBI:143132"/>
        <dbReference type="ChEBI" id="CHEBI:456216"/>
    </reaction>
</comment>
<gene>
    <name evidence="2" type="primary">murT</name>
    <name evidence="5" type="ORF">AB1471_10490</name>
</gene>
<feature type="binding site" evidence="2">
    <location>
        <position position="257"/>
    </location>
    <ligand>
        <name>Zn(2+)</name>
        <dbReference type="ChEBI" id="CHEBI:29105"/>
    </ligand>
</feature>
<keyword evidence="2" id="KW-0573">Peptidoglycan synthesis</keyword>
<proteinExistence type="inferred from homology"/>
<dbReference type="Proteomes" id="UP001556040">
    <property type="component" value="Unassembled WGS sequence"/>
</dbReference>
<reference evidence="5 6" key="1">
    <citation type="journal article" date="1979" name="Int. J. Syst. Evol. Microbiol.">
        <title>Bacillus globisporus subsp. marinus subsp. nov.</title>
        <authorList>
            <person name="Liu H."/>
        </authorList>
    </citation>
    <scope>NUCLEOTIDE SEQUENCE [LARGE SCALE GENOMIC DNA]</scope>
    <source>
        <strain evidence="5 6">DSM 1297</strain>
    </source>
</reference>
<evidence type="ECO:0000259" key="4">
    <source>
        <dbReference type="Pfam" id="PF08353"/>
    </source>
</evidence>
<keyword evidence="2" id="KW-0479">Metal-binding</keyword>
<dbReference type="PANTHER" id="PTHR23135">
    <property type="entry name" value="MUR LIGASE FAMILY MEMBER"/>
    <property type="match status" value="1"/>
</dbReference>
<evidence type="ECO:0000256" key="1">
    <source>
        <dbReference type="ARBA" id="ARBA00004752"/>
    </source>
</evidence>
<feature type="domain" description="Mur ligase central" evidence="3">
    <location>
        <begin position="81"/>
        <end position="307"/>
    </location>
</feature>
<dbReference type="InterPro" id="IPR013564">
    <property type="entry name" value="MurT_C"/>
</dbReference>
<dbReference type="EC" id="6.3.5.13" evidence="2"/>
<comment type="pathway">
    <text evidence="1 2">Cell wall biogenesis; peptidoglycan biosynthesis.</text>
</comment>
<dbReference type="InterPro" id="IPR043703">
    <property type="entry name" value="Lipid_II_synth_MurT"/>
</dbReference>
<dbReference type="SUPFAM" id="SSF53623">
    <property type="entry name" value="MurD-like peptide ligases, catalytic domain"/>
    <property type="match status" value="1"/>
</dbReference>
<keyword evidence="2" id="KW-0547">Nucleotide-binding</keyword>
<organism evidence="5 6">
    <name type="scientific">Jeotgalibacillus marinus</name>
    <dbReference type="NCBI Taxonomy" id="86667"/>
    <lineage>
        <taxon>Bacteria</taxon>
        <taxon>Bacillati</taxon>
        <taxon>Bacillota</taxon>
        <taxon>Bacilli</taxon>
        <taxon>Bacillales</taxon>
        <taxon>Caryophanaceae</taxon>
        <taxon>Jeotgalibacillus</taxon>
    </lineage>
</organism>
<dbReference type="Pfam" id="PF08353">
    <property type="entry name" value="MurT_C"/>
    <property type="match status" value="1"/>
</dbReference>
<comment type="catalytic activity">
    <reaction evidence="2">
        <text>beta-D-GlcNAc-(1-&gt;4)-Mur2Ac(oyl-L-Ala-gamma-D-O-P-Glu-L-Lys-D-Ala-D-Ala)-di-trans,octa-cis-undecaprenyl diphosphate + NH4(+) = beta-D-GlcNAc-(1-&gt;4)-Mur2Ac(oyl-L-Ala-D-isoglutaminyl-L-Lys-D-Ala-D-Ala)-di-trans,octa-cis-undecaprenyl diphosphate + phosphate + H(+)</text>
        <dbReference type="Rhea" id="RHEA:57932"/>
        <dbReference type="ChEBI" id="CHEBI:15378"/>
        <dbReference type="ChEBI" id="CHEBI:28938"/>
        <dbReference type="ChEBI" id="CHEBI:43474"/>
        <dbReference type="ChEBI" id="CHEBI:62233"/>
        <dbReference type="ChEBI" id="CHEBI:143132"/>
    </reaction>
</comment>
<comment type="caution">
    <text evidence="5">The sequence shown here is derived from an EMBL/GenBank/DDBJ whole genome shotgun (WGS) entry which is preliminary data.</text>
</comment>
<feature type="binding site" evidence="2">
    <location>
        <position position="259"/>
    </location>
    <ligand>
        <name>Zn(2+)</name>
        <dbReference type="ChEBI" id="CHEBI:29105"/>
    </ligand>
</feature>
<dbReference type="GO" id="GO:0016874">
    <property type="term" value="F:ligase activity"/>
    <property type="evidence" value="ECO:0007669"/>
    <property type="project" value="UniProtKB-KW"/>
</dbReference>
<feature type="active site" evidence="2">
    <location>
        <position position="380"/>
    </location>
</feature>
<dbReference type="Gene3D" id="3.40.1190.10">
    <property type="entry name" value="Mur-like, catalytic domain"/>
    <property type="match status" value="1"/>
</dbReference>
<keyword evidence="6" id="KW-1185">Reference proteome</keyword>
<feature type="binding site" evidence="2">
    <location>
        <position position="238"/>
    </location>
    <ligand>
        <name>Zn(2+)</name>
        <dbReference type="ChEBI" id="CHEBI:29105"/>
    </ligand>
</feature>
<comment type="function">
    <text evidence="2">The lipid II isoglutaminyl synthase complex catalyzes the formation of alpha-D-isoglutamine in the cell wall lipid II stem peptide. The MurT subunit catalyzes the ATP-dependent amidation of D-glutamate residue of lipid II, converting it to an isoglutamine residue.</text>
</comment>
<comment type="subunit">
    <text evidence="2">Forms a heterodimer with GatD.</text>
</comment>
<dbReference type="InterPro" id="IPR036565">
    <property type="entry name" value="Mur-like_cat_sf"/>
</dbReference>
<dbReference type="EMBL" id="JBFMIA010000008">
    <property type="protein sequence ID" value="MEW9502222.1"/>
    <property type="molecule type" value="Genomic_DNA"/>
</dbReference>
<evidence type="ECO:0000259" key="3">
    <source>
        <dbReference type="Pfam" id="PF08245"/>
    </source>
</evidence>
<sequence>MNNQQESTKIRAAESANDQGAIGKFPKTRAVMAILSAKIAKKGSQLLGKGGGNIPGVIARKVDRRILTKLANQVETTIVLTGTNGKTTTSNLLAAILHETGKPVIHNALGNNLLSGVTACYVDSASINGKLNQPYKYAVMEIDESNIPLVLKELTPTYALVTNFSRDQLGRVGEIDLLVEKVKKGIQPTPATLVLNADDPLVMRMESLENPKVHFGIHPNAYDFESFSMAESKFCPDCGNELTYDHLHYGHLGLFHCTCGFKRPTPSYECTHIEEGDLSFRVDEQLYQLSIEGVYNVYNALAAIAVARELGIEEEVIARGIMNYRSSNGRMERFNINGGARLLNLVKNPVGMDTTLSEVIKEKQAKQWVFAFDEKTHDEDISWIWDTDLERIAKTEYTRLICCGNRAQEMALRLKYGGVDESSIVVIEDKKQAMEESFREATPTYYVPTYTALSTVRKYLQKNNEGEKK</sequence>